<feature type="transmembrane region" description="Helical" evidence="10">
    <location>
        <begin position="280"/>
        <end position="305"/>
    </location>
</feature>
<keyword evidence="4 10" id="KW-1133">Transmembrane helix</keyword>
<evidence type="ECO:0000256" key="3">
    <source>
        <dbReference type="ARBA" id="ARBA00022692"/>
    </source>
</evidence>
<evidence type="ECO:0000256" key="6">
    <source>
        <dbReference type="ARBA" id="ARBA00023136"/>
    </source>
</evidence>
<evidence type="ECO:0000313" key="13">
    <source>
        <dbReference type="Proteomes" id="UP000683360"/>
    </source>
</evidence>
<dbReference type="GO" id="GO:0005886">
    <property type="term" value="C:plasma membrane"/>
    <property type="evidence" value="ECO:0007669"/>
    <property type="project" value="UniProtKB-SubCell"/>
</dbReference>
<name>A0A8S3VL31_MYTED</name>
<evidence type="ECO:0000256" key="2">
    <source>
        <dbReference type="ARBA" id="ARBA00022475"/>
    </source>
</evidence>
<comment type="subcellular location">
    <subcellularLocation>
        <location evidence="1">Cell membrane</location>
        <topology evidence="1">Multi-pass membrane protein</topology>
    </subcellularLocation>
</comment>
<evidence type="ECO:0000256" key="4">
    <source>
        <dbReference type="ARBA" id="ARBA00022989"/>
    </source>
</evidence>
<organism evidence="12 13">
    <name type="scientific">Mytilus edulis</name>
    <name type="common">Blue mussel</name>
    <dbReference type="NCBI Taxonomy" id="6550"/>
    <lineage>
        <taxon>Eukaryota</taxon>
        <taxon>Metazoa</taxon>
        <taxon>Spiralia</taxon>
        <taxon>Lophotrochozoa</taxon>
        <taxon>Mollusca</taxon>
        <taxon>Bivalvia</taxon>
        <taxon>Autobranchia</taxon>
        <taxon>Pteriomorphia</taxon>
        <taxon>Mytilida</taxon>
        <taxon>Mytiloidea</taxon>
        <taxon>Mytilidae</taxon>
        <taxon>Mytilinae</taxon>
        <taxon>Mytilus</taxon>
    </lineage>
</organism>
<dbReference type="PROSITE" id="PS50262">
    <property type="entry name" value="G_PROTEIN_RECEP_F1_2"/>
    <property type="match status" value="1"/>
</dbReference>
<keyword evidence="6 10" id="KW-0472">Membrane</keyword>
<keyword evidence="7" id="KW-0675">Receptor</keyword>
<keyword evidence="5" id="KW-0297">G-protein coupled receptor</keyword>
<feature type="transmembrane region" description="Helical" evidence="10">
    <location>
        <begin position="240"/>
        <end position="260"/>
    </location>
</feature>
<feature type="transmembrane region" description="Helical" evidence="10">
    <location>
        <begin position="195"/>
        <end position="215"/>
    </location>
</feature>
<gene>
    <name evidence="12" type="ORF">MEDL_67006</name>
</gene>
<accession>A0A8S3VL31</accession>
<feature type="transmembrane region" description="Helical" evidence="10">
    <location>
        <begin position="311"/>
        <end position="336"/>
    </location>
</feature>
<evidence type="ECO:0000259" key="11">
    <source>
        <dbReference type="PROSITE" id="PS50262"/>
    </source>
</evidence>
<dbReference type="PANTHER" id="PTHR24246:SF27">
    <property type="entry name" value="ADENOSINE RECEPTOR, ISOFORM A"/>
    <property type="match status" value="1"/>
</dbReference>
<feature type="domain" description="G-protein coupled receptors family 1 profile" evidence="11">
    <location>
        <begin position="93"/>
        <end position="334"/>
    </location>
</feature>
<dbReference type="CDD" id="cd00637">
    <property type="entry name" value="7tm_classA_rhodopsin-like"/>
    <property type="match status" value="1"/>
</dbReference>
<keyword evidence="2" id="KW-1003">Cell membrane</keyword>
<proteinExistence type="predicted"/>
<dbReference type="Proteomes" id="UP000683360">
    <property type="component" value="Unassembled WGS sequence"/>
</dbReference>
<dbReference type="InterPro" id="IPR017452">
    <property type="entry name" value="GPCR_Rhodpsn_7TM"/>
</dbReference>
<evidence type="ECO:0000256" key="7">
    <source>
        <dbReference type="ARBA" id="ARBA00023170"/>
    </source>
</evidence>
<keyword evidence="9" id="KW-0807">Transducer</keyword>
<dbReference type="PANTHER" id="PTHR24246">
    <property type="entry name" value="OLFACTORY RECEPTOR AND ADENOSINE RECEPTOR"/>
    <property type="match status" value="1"/>
</dbReference>
<evidence type="ECO:0000256" key="9">
    <source>
        <dbReference type="ARBA" id="ARBA00023224"/>
    </source>
</evidence>
<dbReference type="EMBL" id="CAJPWZ010003278">
    <property type="protein sequence ID" value="CAG2255604.1"/>
    <property type="molecule type" value="Genomic_DNA"/>
</dbReference>
<dbReference type="Gene3D" id="1.20.1070.10">
    <property type="entry name" value="Rhodopsin 7-helix transmembrane proteins"/>
    <property type="match status" value="1"/>
</dbReference>
<dbReference type="GO" id="GO:0004930">
    <property type="term" value="F:G protein-coupled receptor activity"/>
    <property type="evidence" value="ECO:0007669"/>
    <property type="project" value="UniProtKB-KW"/>
</dbReference>
<sequence>MTCVSGYLEFDLLTLDEFFSPENNTTRNITDLTASGTPVVDYYDDLLVPKSIPEQVAGHIDINKYCDSMFQSEYHKIAYIGMSIFFSMLIFIGNICVLILPLISKTFRSPIFSTLLSFSLISLIRGIDLLFYSLAQCSLVFSFRIKSALECMLVSCVKGFIANVISLHLCLLACQRIYLSLFPLNAHVHHTKTNVRRCIFFIYISCVLIEMIMGVEGSRDCVISGRNNDASAVFKTNADFIVLNLMVAVLLSAGMLTGIFQRYVSPRLTLSASQRSQSRIASMIIVLYVIFYCPFKMMGLVLQFACADPTYVGPIAFITSMTQFMIFALNPIMLCLRVPEAKGALKNCCCSCIVNNQNNRT</sequence>
<keyword evidence="8" id="KW-0325">Glycoprotein</keyword>
<evidence type="ECO:0000256" key="1">
    <source>
        <dbReference type="ARBA" id="ARBA00004651"/>
    </source>
</evidence>
<feature type="transmembrane region" description="Helical" evidence="10">
    <location>
        <begin position="112"/>
        <end position="132"/>
    </location>
</feature>
<evidence type="ECO:0000256" key="5">
    <source>
        <dbReference type="ARBA" id="ARBA00023040"/>
    </source>
</evidence>
<comment type="caution">
    <text evidence="12">The sequence shown here is derived from an EMBL/GenBank/DDBJ whole genome shotgun (WGS) entry which is preliminary data.</text>
</comment>
<evidence type="ECO:0000313" key="12">
    <source>
        <dbReference type="EMBL" id="CAG2255604.1"/>
    </source>
</evidence>
<feature type="transmembrane region" description="Helical" evidence="10">
    <location>
        <begin position="77"/>
        <end position="100"/>
    </location>
</feature>
<dbReference type="SUPFAM" id="SSF81321">
    <property type="entry name" value="Family A G protein-coupled receptor-like"/>
    <property type="match status" value="1"/>
</dbReference>
<dbReference type="AlphaFoldDB" id="A0A8S3VL31"/>
<reference evidence="12" key="1">
    <citation type="submission" date="2021-03" db="EMBL/GenBank/DDBJ databases">
        <authorList>
            <person name="Bekaert M."/>
        </authorList>
    </citation>
    <scope>NUCLEOTIDE SEQUENCE</scope>
</reference>
<evidence type="ECO:0000256" key="10">
    <source>
        <dbReference type="SAM" id="Phobius"/>
    </source>
</evidence>
<keyword evidence="13" id="KW-1185">Reference proteome</keyword>
<protein>
    <recommendedName>
        <fullName evidence="11">G-protein coupled receptors family 1 profile domain-containing protein</fullName>
    </recommendedName>
</protein>
<evidence type="ECO:0000256" key="8">
    <source>
        <dbReference type="ARBA" id="ARBA00023180"/>
    </source>
</evidence>
<keyword evidence="3 10" id="KW-0812">Transmembrane</keyword>